<dbReference type="eggNOG" id="ENOG502S19D">
    <property type="taxonomic scope" value="Eukaryota"/>
</dbReference>
<dbReference type="Proteomes" id="UP000008177">
    <property type="component" value="Unplaced contigs"/>
</dbReference>
<dbReference type="EMBL" id="FQ790278">
    <property type="protein sequence ID" value="CCD45852.1"/>
    <property type="molecule type" value="Genomic_DNA"/>
</dbReference>
<reference evidence="2" key="1">
    <citation type="journal article" date="2011" name="PLoS Genet.">
        <title>Genomic analysis of the necrotrophic fungal pathogens Sclerotinia sclerotiorum and Botrytis cinerea.</title>
        <authorList>
            <person name="Amselem J."/>
            <person name="Cuomo C.A."/>
            <person name="van Kan J.A."/>
            <person name="Viaud M."/>
            <person name="Benito E.P."/>
            <person name="Couloux A."/>
            <person name="Coutinho P.M."/>
            <person name="de Vries R.P."/>
            <person name="Dyer P.S."/>
            <person name="Fillinger S."/>
            <person name="Fournier E."/>
            <person name="Gout L."/>
            <person name="Hahn M."/>
            <person name="Kohn L."/>
            <person name="Lapalu N."/>
            <person name="Plummer K.M."/>
            <person name="Pradier J.M."/>
            <person name="Quevillon E."/>
            <person name="Sharon A."/>
            <person name="Simon A."/>
            <person name="ten Have A."/>
            <person name="Tudzynski B."/>
            <person name="Tudzynski P."/>
            <person name="Wincker P."/>
            <person name="Andrew M."/>
            <person name="Anthouard V."/>
            <person name="Beever R.E."/>
            <person name="Beffa R."/>
            <person name="Benoit I."/>
            <person name="Bouzid O."/>
            <person name="Brault B."/>
            <person name="Chen Z."/>
            <person name="Choquer M."/>
            <person name="Collemare J."/>
            <person name="Cotton P."/>
            <person name="Danchin E.G."/>
            <person name="Da Silva C."/>
            <person name="Gautier A."/>
            <person name="Giraud C."/>
            <person name="Giraud T."/>
            <person name="Gonzalez C."/>
            <person name="Grossetete S."/>
            <person name="Guldener U."/>
            <person name="Henrissat B."/>
            <person name="Howlett B.J."/>
            <person name="Kodira C."/>
            <person name="Kretschmer M."/>
            <person name="Lappartient A."/>
            <person name="Leroch M."/>
            <person name="Levis C."/>
            <person name="Mauceli E."/>
            <person name="Neuveglise C."/>
            <person name="Oeser B."/>
            <person name="Pearson M."/>
            <person name="Poulain J."/>
            <person name="Poussereau N."/>
            <person name="Quesneville H."/>
            <person name="Rascle C."/>
            <person name="Schumacher J."/>
            <person name="Segurens B."/>
            <person name="Sexton A."/>
            <person name="Silva E."/>
            <person name="Sirven C."/>
            <person name="Soanes D.M."/>
            <person name="Talbot N.J."/>
            <person name="Templeton M."/>
            <person name="Yandava C."/>
            <person name="Yarden O."/>
            <person name="Zeng Q."/>
            <person name="Rollins J.A."/>
            <person name="Lebrun M.H."/>
            <person name="Dickman M."/>
        </authorList>
    </citation>
    <scope>NUCLEOTIDE SEQUENCE [LARGE SCALE GENOMIC DNA]</scope>
    <source>
        <strain evidence="2">T4</strain>
    </source>
</reference>
<dbReference type="STRING" id="999810.G2XZG5"/>
<dbReference type="AlphaFoldDB" id="G2XZG5"/>
<gene>
    <name evidence="1" type="ORF">BofuT4_P048700.1</name>
</gene>
<sequence length="91" mass="9104">MSSDVKKVPGSDKTTCGCDGNTSKCGCAPGQCSCNSCPKAETEKVAGSDKTTCKCGGDSKDCPCAEADPAAVVDSTKVAPLDSQSEKSSFA</sequence>
<dbReference type="HOGENOM" id="CLU_2426744_0_0_1"/>
<organism evidence="1 2">
    <name type="scientific">Botryotinia fuckeliana (strain T4)</name>
    <name type="common">Noble rot fungus</name>
    <name type="synonym">Botrytis cinerea</name>
    <dbReference type="NCBI Taxonomy" id="999810"/>
    <lineage>
        <taxon>Eukaryota</taxon>
        <taxon>Fungi</taxon>
        <taxon>Dikarya</taxon>
        <taxon>Ascomycota</taxon>
        <taxon>Pezizomycotina</taxon>
        <taxon>Leotiomycetes</taxon>
        <taxon>Helotiales</taxon>
        <taxon>Sclerotiniaceae</taxon>
        <taxon>Botrytis</taxon>
    </lineage>
</organism>
<proteinExistence type="predicted"/>
<accession>G2XZG5</accession>
<evidence type="ECO:0000313" key="2">
    <source>
        <dbReference type="Proteomes" id="UP000008177"/>
    </source>
</evidence>
<dbReference type="OrthoDB" id="7763451at2759"/>
<dbReference type="InParanoid" id="G2XZG5"/>
<protein>
    <submittedName>
        <fullName evidence="1">Uncharacterized protein</fullName>
    </submittedName>
</protein>
<evidence type="ECO:0000313" key="1">
    <source>
        <dbReference type="EMBL" id="CCD45852.1"/>
    </source>
</evidence>
<name>G2XZG5_BOTF4</name>